<dbReference type="Gene3D" id="3.40.50.300">
    <property type="entry name" value="P-loop containing nucleotide triphosphate hydrolases"/>
    <property type="match status" value="1"/>
</dbReference>
<comment type="function">
    <text evidence="11">DNA polymerase III is a complex, multichain enzyme responsible for most of the replicative synthesis in bacteria. This DNA polymerase also exhibits 3' to 5' exonuclease activity.</text>
</comment>
<dbReference type="NCBIfam" id="TIGR02397">
    <property type="entry name" value="dnaX_nterm"/>
    <property type="match status" value="1"/>
</dbReference>
<dbReference type="InterPro" id="IPR045085">
    <property type="entry name" value="HLD_clamp_pol_III_gamma_tau"/>
</dbReference>
<dbReference type="GO" id="GO:0046872">
    <property type="term" value="F:metal ion binding"/>
    <property type="evidence" value="ECO:0007669"/>
    <property type="project" value="UniProtKB-KW"/>
</dbReference>
<evidence type="ECO:0000256" key="4">
    <source>
        <dbReference type="ARBA" id="ARBA00022705"/>
    </source>
</evidence>
<keyword evidence="2 11" id="KW-0808">Transferase</keyword>
<evidence type="ECO:0000256" key="6">
    <source>
        <dbReference type="ARBA" id="ARBA00022741"/>
    </source>
</evidence>
<dbReference type="SMART" id="SM00382">
    <property type="entry name" value="AAA"/>
    <property type="match status" value="1"/>
</dbReference>
<dbReference type="EMBL" id="LS483447">
    <property type="protein sequence ID" value="SQH73242.1"/>
    <property type="molecule type" value="Genomic_DNA"/>
</dbReference>
<dbReference type="RefSeq" id="WP_023939432.1">
    <property type="nucleotide sequence ID" value="NZ_LS483447.1"/>
</dbReference>
<feature type="compositionally biased region" description="Low complexity" evidence="12">
    <location>
        <begin position="394"/>
        <end position="409"/>
    </location>
</feature>
<dbReference type="EC" id="2.7.7.7" evidence="11"/>
<dbReference type="CDD" id="cd18137">
    <property type="entry name" value="HLD_clamp_pol_III_gamma_tau"/>
    <property type="match status" value="1"/>
</dbReference>
<evidence type="ECO:0000256" key="11">
    <source>
        <dbReference type="RuleBase" id="RU364063"/>
    </source>
</evidence>
<dbReference type="Pfam" id="PF13177">
    <property type="entry name" value="DNA_pol3_delta2"/>
    <property type="match status" value="1"/>
</dbReference>
<name>A0A2X4SGX2_9PORP</name>
<evidence type="ECO:0000313" key="15">
    <source>
        <dbReference type="Proteomes" id="UP000249300"/>
    </source>
</evidence>
<feature type="compositionally biased region" description="Polar residues" evidence="12">
    <location>
        <begin position="427"/>
        <end position="464"/>
    </location>
</feature>
<evidence type="ECO:0000256" key="8">
    <source>
        <dbReference type="ARBA" id="ARBA00022840"/>
    </source>
</evidence>
<dbReference type="PRINTS" id="PR00300">
    <property type="entry name" value="CLPPROTEASEA"/>
</dbReference>
<keyword evidence="15" id="KW-1185">Reference proteome</keyword>
<dbReference type="GO" id="GO:0005524">
    <property type="term" value="F:ATP binding"/>
    <property type="evidence" value="ECO:0007669"/>
    <property type="project" value="UniProtKB-KW"/>
</dbReference>
<dbReference type="NCBIfam" id="NF004046">
    <property type="entry name" value="PRK05563.1"/>
    <property type="match status" value="1"/>
</dbReference>
<dbReference type="Gene3D" id="1.10.8.60">
    <property type="match status" value="1"/>
</dbReference>
<keyword evidence="5" id="KW-0479">Metal-binding</keyword>
<dbReference type="Proteomes" id="UP000249300">
    <property type="component" value="Chromosome 1"/>
</dbReference>
<feature type="region of interest" description="Disordered" evidence="12">
    <location>
        <begin position="380"/>
        <end position="464"/>
    </location>
</feature>
<dbReference type="GO" id="GO:0009360">
    <property type="term" value="C:DNA polymerase III complex"/>
    <property type="evidence" value="ECO:0007669"/>
    <property type="project" value="InterPro"/>
</dbReference>
<dbReference type="Pfam" id="PF12169">
    <property type="entry name" value="DNA_pol3_gamma3"/>
    <property type="match status" value="1"/>
</dbReference>
<dbReference type="InterPro" id="IPR050238">
    <property type="entry name" value="DNA_Rep/Repair_Clamp_Loader"/>
</dbReference>
<evidence type="ECO:0000256" key="5">
    <source>
        <dbReference type="ARBA" id="ARBA00022723"/>
    </source>
</evidence>
<dbReference type="InterPro" id="IPR008921">
    <property type="entry name" value="DNA_pol3_clamp-load_cplx_C"/>
</dbReference>
<dbReference type="InterPro" id="IPR027417">
    <property type="entry name" value="P-loop_NTPase"/>
</dbReference>
<dbReference type="FunFam" id="3.40.50.300:FF:000014">
    <property type="entry name" value="DNA polymerase III subunit gamma/tau"/>
    <property type="match status" value="1"/>
</dbReference>
<feature type="compositionally biased region" description="Polar residues" evidence="12">
    <location>
        <begin position="380"/>
        <end position="389"/>
    </location>
</feature>
<evidence type="ECO:0000256" key="10">
    <source>
        <dbReference type="ARBA" id="ARBA00049244"/>
    </source>
</evidence>
<keyword evidence="6 11" id="KW-0547">Nucleotide-binding</keyword>
<keyword evidence="3 11" id="KW-0548">Nucleotidyltransferase</keyword>
<comment type="catalytic activity">
    <reaction evidence="10 11">
        <text>DNA(n) + a 2'-deoxyribonucleoside 5'-triphosphate = DNA(n+1) + diphosphate</text>
        <dbReference type="Rhea" id="RHEA:22508"/>
        <dbReference type="Rhea" id="RHEA-COMP:17339"/>
        <dbReference type="Rhea" id="RHEA-COMP:17340"/>
        <dbReference type="ChEBI" id="CHEBI:33019"/>
        <dbReference type="ChEBI" id="CHEBI:61560"/>
        <dbReference type="ChEBI" id="CHEBI:173112"/>
        <dbReference type="EC" id="2.7.7.7"/>
    </reaction>
</comment>
<dbReference type="InterPro" id="IPR005790">
    <property type="entry name" value="DNA_polIII_delta"/>
</dbReference>
<dbReference type="InterPro" id="IPR001270">
    <property type="entry name" value="ClpA/B"/>
</dbReference>
<dbReference type="KEGG" id="pcre:NCTC12858_01087"/>
<dbReference type="AlphaFoldDB" id="A0A2X4SGX2"/>
<dbReference type="InterPro" id="IPR012763">
    <property type="entry name" value="DNA_pol_III_sug/sutau_N"/>
</dbReference>
<keyword evidence="4 11" id="KW-0235">DNA replication</keyword>
<evidence type="ECO:0000259" key="13">
    <source>
        <dbReference type="SMART" id="SM00382"/>
    </source>
</evidence>
<keyword evidence="8 11" id="KW-0067">ATP-binding</keyword>
<comment type="similarity">
    <text evidence="1 11">Belongs to the DnaX/STICHEL family.</text>
</comment>
<accession>A0A2X4SGX2</accession>
<dbReference type="InterPro" id="IPR022754">
    <property type="entry name" value="DNA_pol_III_gamma-3"/>
</dbReference>
<dbReference type="Pfam" id="PF22608">
    <property type="entry name" value="DNAX_ATPase_lid"/>
    <property type="match status" value="1"/>
</dbReference>
<evidence type="ECO:0000256" key="9">
    <source>
        <dbReference type="ARBA" id="ARBA00022932"/>
    </source>
</evidence>
<reference evidence="14 15" key="1">
    <citation type="submission" date="2018-06" db="EMBL/GenBank/DDBJ databases">
        <authorList>
            <consortium name="Pathogen Informatics"/>
            <person name="Doyle S."/>
        </authorList>
    </citation>
    <scope>NUCLEOTIDE SEQUENCE [LARGE SCALE GENOMIC DNA]</scope>
    <source>
        <strain evidence="14 15">NCTC12858</strain>
    </source>
</reference>
<sequence length="615" mass="69135">MDTTQYIVSARKYRPDSFATMVGQEALTSTLKAAINSAKTAHAYLFCGPRGVGKTSMARVFAKTINCLNRTPEGEACNQCESCKAFDEQRSLNIYELDAASNNTVDDIRQLIEQVQIPPQIGRHKIYIIDEVHMLSQAAFNAFLKTLEEPPEYVIFILATTEKHKILPTILSRCQIYDFKRIAVPQIVRHLSHVAQTENIEYEEEALGLIAEKADGGMRDALSLFDRIANFGGGRVTYQDVVSGLNVLDYEYYFRLIDLFVSGNYKGVLLTLDELLAKGFDAAMIVNGLASFFRDLLMAKDPNTAILLEKPQAIAKKYVQTASTCSSAFLYQAIRICVGCDQQYRQASNKRLLVELALMSISALYSNELKSGVQKAVTQATKTQVTSTPPARPTTADTNHNTTAETATEVPKPAEQPRQTPPAPLASTETNLTPETPIQPAQQLSNTTPRPSTRQAPIQIGENNRNFIGNRLSVHGIRRDNTPKEANNLIEDDLHESFTENELQRAWLAYTKEVLTDQVHLRNTMQLCLPKLLDKADFEVKIYNPAQQEELEEIQISLMSFLRSRLRNTELRMKLSIEDVSSDEDAITNAERIERWRKENPNFDKLYQALGLREN</sequence>
<dbReference type="PANTHER" id="PTHR11669">
    <property type="entry name" value="REPLICATION FACTOR C / DNA POLYMERASE III GAMMA-TAU SUBUNIT"/>
    <property type="match status" value="1"/>
</dbReference>
<feature type="domain" description="AAA+ ATPase" evidence="13">
    <location>
        <begin position="40"/>
        <end position="183"/>
    </location>
</feature>
<evidence type="ECO:0000256" key="7">
    <source>
        <dbReference type="ARBA" id="ARBA00022833"/>
    </source>
</evidence>
<dbReference type="PANTHER" id="PTHR11669:SF0">
    <property type="entry name" value="PROTEIN STICHEL-LIKE 2"/>
    <property type="match status" value="1"/>
</dbReference>
<proteinExistence type="inferred from homology"/>
<dbReference type="Gene3D" id="1.20.272.10">
    <property type="match status" value="1"/>
</dbReference>
<evidence type="ECO:0000256" key="12">
    <source>
        <dbReference type="SAM" id="MobiDB-lite"/>
    </source>
</evidence>
<dbReference type="GO" id="GO:0003887">
    <property type="term" value="F:DNA-directed DNA polymerase activity"/>
    <property type="evidence" value="ECO:0007669"/>
    <property type="project" value="UniProtKB-KW"/>
</dbReference>
<organism evidence="14 15">
    <name type="scientific">Porphyromonas crevioricanis</name>
    <dbReference type="NCBI Taxonomy" id="393921"/>
    <lineage>
        <taxon>Bacteria</taxon>
        <taxon>Pseudomonadati</taxon>
        <taxon>Bacteroidota</taxon>
        <taxon>Bacteroidia</taxon>
        <taxon>Bacteroidales</taxon>
        <taxon>Porphyromonadaceae</taxon>
        <taxon>Porphyromonas</taxon>
    </lineage>
</organism>
<dbReference type="NCBIfam" id="TIGR01128">
    <property type="entry name" value="holA"/>
    <property type="match status" value="1"/>
</dbReference>
<dbReference type="CDD" id="cd00009">
    <property type="entry name" value="AAA"/>
    <property type="match status" value="1"/>
</dbReference>
<gene>
    <name evidence="11 14" type="primary">dnaX</name>
    <name evidence="14" type="ORF">NCTC12858_01087</name>
</gene>
<dbReference type="GO" id="GO:0003677">
    <property type="term" value="F:DNA binding"/>
    <property type="evidence" value="ECO:0007669"/>
    <property type="project" value="InterPro"/>
</dbReference>
<evidence type="ECO:0000256" key="1">
    <source>
        <dbReference type="ARBA" id="ARBA00006360"/>
    </source>
</evidence>
<dbReference type="SUPFAM" id="SSF48019">
    <property type="entry name" value="post-AAA+ oligomerization domain-like"/>
    <property type="match status" value="1"/>
</dbReference>
<evidence type="ECO:0000313" key="14">
    <source>
        <dbReference type="EMBL" id="SQH73242.1"/>
    </source>
</evidence>
<comment type="subunit">
    <text evidence="11">DNA polymerase III contains a core (composed of alpha, epsilon and theta chains) that associates with a tau subunit. This core dimerizes to form the POLIII' complex. PolIII' associates with the gamma complex (composed of gamma, delta, delta', psi and chi chains) and with the beta chain to form the complete DNA polymerase III complex.</text>
</comment>
<keyword evidence="9 11" id="KW-0239">DNA-directed DNA polymerase</keyword>
<dbReference type="FunFam" id="1.10.8.60:FF:000013">
    <property type="entry name" value="DNA polymerase III subunit gamma/tau"/>
    <property type="match status" value="1"/>
</dbReference>
<dbReference type="InterPro" id="IPR003593">
    <property type="entry name" value="AAA+_ATPase"/>
</dbReference>
<evidence type="ECO:0000256" key="3">
    <source>
        <dbReference type="ARBA" id="ARBA00022695"/>
    </source>
</evidence>
<keyword evidence="7" id="KW-0862">Zinc</keyword>
<dbReference type="SUPFAM" id="SSF52540">
    <property type="entry name" value="P-loop containing nucleoside triphosphate hydrolases"/>
    <property type="match status" value="1"/>
</dbReference>
<evidence type="ECO:0000256" key="2">
    <source>
        <dbReference type="ARBA" id="ARBA00022679"/>
    </source>
</evidence>
<protein>
    <recommendedName>
        <fullName evidence="11">DNA polymerase III subunit gamma/tau</fullName>
        <ecNumber evidence="11">2.7.7.7</ecNumber>
    </recommendedName>
</protein>
<dbReference type="GO" id="GO:0006261">
    <property type="term" value="P:DNA-templated DNA replication"/>
    <property type="evidence" value="ECO:0007669"/>
    <property type="project" value="TreeGrafter"/>
</dbReference>
<dbReference type="NCBIfam" id="NF011531">
    <property type="entry name" value="PRK14971.1"/>
    <property type="match status" value="1"/>
</dbReference>